<evidence type="ECO:0000256" key="9">
    <source>
        <dbReference type="ARBA" id="ARBA00022982"/>
    </source>
</evidence>
<keyword evidence="6" id="KW-0479">Metal-binding</keyword>
<gene>
    <name evidence="12" type="ORF">MNBD_ALPHA01-2170</name>
</gene>
<keyword evidence="4" id="KW-0813">Transport</keyword>
<sequence>MKVKFKTVVLGMAVAIFMIPVQSVFSSDSQETVSLRGNVAIDEKNKASTVPKLDFSGMFERAYRQQPPMIPHKVMEYQVDLRVNQCITCHDWPKNVKYGAPKISETHYVDRDGLRLDHVSRTRWNCNLCHVPQANVKSLIKNNFKSALEVD</sequence>
<dbReference type="InterPro" id="IPR036280">
    <property type="entry name" value="Multihaem_cyt_sf"/>
</dbReference>
<evidence type="ECO:0000256" key="8">
    <source>
        <dbReference type="ARBA" id="ARBA00022764"/>
    </source>
</evidence>
<dbReference type="GO" id="GO:0042597">
    <property type="term" value="C:periplasmic space"/>
    <property type="evidence" value="ECO:0007669"/>
    <property type="project" value="UniProtKB-SubCell"/>
</dbReference>
<dbReference type="PANTHER" id="PTHR38604:SF1">
    <property type="entry name" value="PERIPLASMIC NITRATE REDUCTASE, ELECTRON TRANSFER SUBUNIT"/>
    <property type="match status" value="1"/>
</dbReference>
<dbReference type="SUPFAM" id="SSF48695">
    <property type="entry name" value="Multiheme cytochromes"/>
    <property type="match status" value="1"/>
</dbReference>
<reference evidence="12" key="1">
    <citation type="submission" date="2018-06" db="EMBL/GenBank/DDBJ databases">
        <authorList>
            <person name="Zhirakovskaya E."/>
        </authorList>
    </citation>
    <scope>NUCLEOTIDE SEQUENCE</scope>
</reference>
<evidence type="ECO:0000256" key="6">
    <source>
        <dbReference type="ARBA" id="ARBA00022723"/>
    </source>
</evidence>
<organism evidence="12">
    <name type="scientific">hydrothermal vent metagenome</name>
    <dbReference type="NCBI Taxonomy" id="652676"/>
    <lineage>
        <taxon>unclassified sequences</taxon>
        <taxon>metagenomes</taxon>
        <taxon>ecological metagenomes</taxon>
    </lineage>
</organism>
<comment type="similarity">
    <text evidence="2">Belongs to the NapB family.</text>
</comment>
<dbReference type="AlphaFoldDB" id="A0A3B0SR91"/>
<dbReference type="InterPro" id="IPR005591">
    <property type="entry name" value="NapB"/>
</dbReference>
<keyword evidence="5" id="KW-0349">Heme</keyword>
<dbReference type="Gene3D" id="1.10.1130.10">
    <property type="entry name" value="Flavocytochrome C3, Chain A"/>
    <property type="match status" value="1"/>
</dbReference>
<name>A0A3B0SR91_9ZZZZ</name>
<evidence type="ECO:0000256" key="7">
    <source>
        <dbReference type="ARBA" id="ARBA00022729"/>
    </source>
</evidence>
<dbReference type="Pfam" id="PF03892">
    <property type="entry name" value="NapB"/>
    <property type="match status" value="1"/>
</dbReference>
<proteinExistence type="inferred from homology"/>
<evidence type="ECO:0000313" key="12">
    <source>
        <dbReference type="EMBL" id="VAW03059.1"/>
    </source>
</evidence>
<dbReference type="GO" id="GO:0046872">
    <property type="term" value="F:metal ion binding"/>
    <property type="evidence" value="ECO:0007669"/>
    <property type="project" value="UniProtKB-KW"/>
</dbReference>
<accession>A0A3B0SR91</accession>
<evidence type="ECO:0000256" key="11">
    <source>
        <dbReference type="ARBA" id="ARBA00031832"/>
    </source>
</evidence>
<evidence type="ECO:0000256" key="10">
    <source>
        <dbReference type="ARBA" id="ARBA00023004"/>
    </source>
</evidence>
<keyword evidence="9" id="KW-0249">Electron transport</keyword>
<evidence type="ECO:0000256" key="5">
    <source>
        <dbReference type="ARBA" id="ARBA00022617"/>
    </source>
</evidence>
<evidence type="ECO:0000256" key="3">
    <source>
        <dbReference type="ARBA" id="ARBA00013773"/>
    </source>
</evidence>
<protein>
    <recommendedName>
        <fullName evidence="3">Periplasmic nitrate reductase, electron transfer subunit</fullName>
    </recommendedName>
    <alternativeName>
        <fullName evidence="11">Diheme cytochrome c NapB</fullName>
    </alternativeName>
</protein>
<evidence type="ECO:0000256" key="1">
    <source>
        <dbReference type="ARBA" id="ARBA00004418"/>
    </source>
</evidence>
<evidence type="ECO:0000256" key="2">
    <source>
        <dbReference type="ARBA" id="ARBA00007368"/>
    </source>
</evidence>
<keyword evidence="8" id="KW-0574">Periplasm</keyword>
<evidence type="ECO:0000256" key="4">
    <source>
        <dbReference type="ARBA" id="ARBA00022448"/>
    </source>
</evidence>
<keyword evidence="10" id="KW-0408">Iron</keyword>
<dbReference type="EMBL" id="UOEJ01000167">
    <property type="protein sequence ID" value="VAW03059.1"/>
    <property type="molecule type" value="Genomic_DNA"/>
</dbReference>
<comment type="subcellular location">
    <subcellularLocation>
        <location evidence="1">Periplasm</location>
    </subcellularLocation>
</comment>
<keyword evidence="7" id="KW-0732">Signal</keyword>
<dbReference type="PANTHER" id="PTHR38604">
    <property type="entry name" value="PERIPLASMIC NITRATE REDUCTASE, ELECTRON TRANSFER SUBUNIT"/>
    <property type="match status" value="1"/>
</dbReference>
<dbReference type="PIRSF" id="PIRSF006105">
    <property type="entry name" value="NapB"/>
    <property type="match status" value="1"/>
</dbReference>
<dbReference type="GO" id="GO:0009061">
    <property type="term" value="P:anaerobic respiration"/>
    <property type="evidence" value="ECO:0007669"/>
    <property type="project" value="InterPro"/>
</dbReference>